<dbReference type="Gene3D" id="3.90.550.10">
    <property type="entry name" value="Spore Coat Polysaccharide Biosynthesis Protein SpsA, Chain A"/>
    <property type="match status" value="1"/>
</dbReference>
<evidence type="ECO:0000256" key="2">
    <source>
        <dbReference type="ARBA" id="ARBA00022676"/>
    </source>
</evidence>
<dbReference type="InterPro" id="IPR029044">
    <property type="entry name" value="Nucleotide-diphossugar_trans"/>
</dbReference>
<comment type="caution">
    <text evidence="6">The sequence shown here is derived from an EMBL/GenBank/DDBJ whole genome shotgun (WGS) entry which is preliminary data.</text>
</comment>
<dbReference type="Proteomes" id="UP000018418">
    <property type="component" value="Unassembled WGS sequence"/>
</dbReference>
<dbReference type="PANTHER" id="PTHR43179">
    <property type="entry name" value="RHAMNOSYLTRANSFERASE WBBL"/>
    <property type="match status" value="1"/>
</dbReference>
<dbReference type="SUPFAM" id="SSF53448">
    <property type="entry name" value="Nucleotide-diphospho-sugar transferases"/>
    <property type="match status" value="1"/>
</dbReference>
<evidence type="ECO:0000256" key="4">
    <source>
        <dbReference type="SAM" id="Phobius"/>
    </source>
</evidence>
<evidence type="ECO:0000259" key="5">
    <source>
        <dbReference type="Pfam" id="PF00535"/>
    </source>
</evidence>
<keyword evidence="4" id="KW-0472">Membrane</keyword>
<dbReference type="AlphaFoldDB" id="V2UEP4"/>
<reference evidence="6 7" key="1">
    <citation type="submission" date="2013-10" db="EMBL/GenBank/DDBJ databases">
        <title>The Genome Sequence of Acinetobacter brisouii CIP 110357.</title>
        <authorList>
            <consortium name="The Broad Institute Genomics Platform"/>
            <consortium name="The Broad Institute Genome Sequencing Center for Infectious Disease"/>
            <person name="Cerqueira G."/>
            <person name="Feldgarden M."/>
            <person name="Courvalin P."/>
            <person name="Grillot-Courvalin C."/>
            <person name="Clermont D."/>
            <person name="Rocha E."/>
            <person name="Yoon E.-J."/>
            <person name="Nemec A."/>
            <person name="Young S.K."/>
            <person name="Zeng Q."/>
            <person name="Gargeya S."/>
            <person name="Fitzgerald M."/>
            <person name="Abouelleil A."/>
            <person name="Alvarado L."/>
            <person name="Berlin A.M."/>
            <person name="Chapman S.B."/>
            <person name="Gainer-Dewar J."/>
            <person name="Goldberg J."/>
            <person name="Gnerre S."/>
            <person name="Griggs A."/>
            <person name="Gujja S."/>
            <person name="Hansen M."/>
            <person name="Howarth C."/>
            <person name="Imamovic A."/>
            <person name="Ireland A."/>
            <person name="Larimer J."/>
            <person name="McCowan C."/>
            <person name="Murphy C."/>
            <person name="Pearson M."/>
            <person name="Poon T.W."/>
            <person name="Priest M."/>
            <person name="Roberts A."/>
            <person name="Saif S."/>
            <person name="Shea T."/>
            <person name="Sykes S."/>
            <person name="Wortman J."/>
            <person name="Nusbaum C."/>
            <person name="Birren B."/>
        </authorList>
    </citation>
    <scope>NUCLEOTIDE SEQUENCE [LARGE SCALE GENOMIC DNA]</scope>
    <source>
        <strain evidence="6 7">CIP 110357</strain>
    </source>
</reference>
<accession>V2UEP4</accession>
<keyword evidence="4" id="KW-1133">Transmembrane helix</keyword>
<protein>
    <recommendedName>
        <fullName evidence="5">Glycosyltransferase 2-like domain-containing protein</fullName>
    </recommendedName>
</protein>
<dbReference type="EMBL" id="AYEU01000001">
    <property type="protein sequence ID" value="ESK53053.1"/>
    <property type="molecule type" value="Genomic_DNA"/>
</dbReference>
<keyword evidence="4" id="KW-0812">Transmembrane</keyword>
<comment type="similarity">
    <text evidence="1">Belongs to the glycosyltransferase 2 family.</text>
</comment>
<evidence type="ECO:0000313" key="7">
    <source>
        <dbReference type="Proteomes" id="UP000018418"/>
    </source>
</evidence>
<dbReference type="InterPro" id="IPR001173">
    <property type="entry name" value="Glyco_trans_2-like"/>
</dbReference>
<dbReference type="PANTHER" id="PTHR43179:SF12">
    <property type="entry name" value="GALACTOFURANOSYLTRANSFERASE GLFT2"/>
    <property type="match status" value="1"/>
</dbReference>
<dbReference type="PATRIC" id="fig|1341683.3.peg.161"/>
<feature type="transmembrane region" description="Helical" evidence="4">
    <location>
        <begin position="261"/>
        <end position="279"/>
    </location>
</feature>
<sequence length="299" mass="35324">MNKNNISVITVTYHPDLILLEQQLNQLTECLWVIVDNGSKVEEIKQIESLIQYRNNCTLIKNVSNQGLAKALNTGAYYINKNFQNIEFLLLLDQDSVFEKEAINILRTAFLQLEAQNKQVGCVGPRLIDFKTKHQHGFHYMKHGLWKRSYPLEKETRPIQCTNINGSGTFMRLHVFLGLGGLREDFFIDHIDTEWSFRLLAAGYELYGIPQAIFDHRMGEDSFRFWLLGWRVWPLRSPLRHYFLFRNTIKLLKLPYIPLTWKFWALIKMKITFMVYLTFNRQRIKQMNMMLKGIRSGLK</sequence>
<feature type="domain" description="Glycosyltransferase 2-like" evidence="5">
    <location>
        <begin position="32"/>
        <end position="172"/>
    </location>
</feature>
<dbReference type="GO" id="GO:0016757">
    <property type="term" value="F:glycosyltransferase activity"/>
    <property type="evidence" value="ECO:0007669"/>
    <property type="project" value="UniProtKB-KW"/>
</dbReference>
<dbReference type="HOGENOM" id="CLU_023845_9_1_6"/>
<dbReference type="InterPro" id="IPR006446">
    <property type="entry name" value="RhaTrfase"/>
</dbReference>
<proteinExistence type="inferred from homology"/>
<organism evidence="6 7">
    <name type="scientific">Acinetobacter brisouii CIP 110357</name>
    <dbReference type="NCBI Taxonomy" id="1341683"/>
    <lineage>
        <taxon>Bacteria</taxon>
        <taxon>Pseudomonadati</taxon>
        <taxon>Pseudomonadota</taxon>
        <taxon>Gammaproteobacteria</taxon>
        <taxon>Moraxellales</taxon>
        <taxon>Moraxellaceae</taxon>
        <taxon>Acinetobacter</taxon>
    </lineage>
</organism>
<keyword evidence="2" id="KW-0328">Glycosyltransferase</keyword>
<keyword evidence="3" id="KW-0808">Transferase</keyword>
<dbReference type="Pfam" id="PF00535">
    <property type="entry name" value="Glycos_transf_2"/>
    <property type="match status" value="1"/>
</dbReference>
<gene>
    <name evidence="6" type="ORF">P255_00163</name>
</gene>
<name>V2UEP4_9GAMM</name>
<dbReference type="NCBIfam" id="TIGR01556">
    <property type="entry name" value="rhamnosyltran"/>
    <property type="match status" value="1"/>
</dbReference>
<evidence type="ECO:0000256" key="1">
    <source>
        <dbReference type="ARBA" id="ARBA00006739"/>
    </source>
</evidence>
<evidence type="ECO:0000256" key="3">
    <source>
        <dbReference type="ARBA" id="ARBA00022679"/>
    </source>
</evidence>
<evidence type="ECO:0000313" key="6">
    <source>
        <dbReference type="EMBL" id="ESK53053.1"/>
    </source>
</evidence>
<keyword evidence="7" id="KW-1185">Reference proteome</keyword>
<dbReference type="RefSeq" id="WP_004899042.1">
    <property type="nucleotide sequence ID" value="NZ_BBTI01000003.1"/>
</dbReference>